<feature type="chain" id="PRO_5043450575" description="Lipoprotein" evidence="1">
    <location>
        <begin position="20"/>
        <end position="108"/>
    </location>
</feature>
<reference evidence="2" key="1">
    <citation type="submission" date="2022-06" db="EMBL/GenBank/DDBJ databases">
        <title>Draft genome sequences of Leminorella grimontii str. JCM5902.</title>
        <authorList>
            <person name="Wakabayashi Y."/>
            <person name="Kojima K."/>
        </authorList>
    </citation>
    <scope>NUCLEOTIDE SEQUENCE</scope>
    <source>
        <strain evidence="2">JCM 5902</strain>
    </source>
</reference>
<evidence type="ECO:0008006" key="4">
    <source>
        <dbReference type="Google" id="ProtNLM"/>
    </source>
</evidence>
<organism evidence="2 3">
    <name type="scientific">Leminorella grimontii</name>
    <dbReference type="NCBI Taxonomy" id="82981"/>
    <lineage>
        <taxon>Bacteria</taxon>
        <taxon>Pseudomonadati</taxon>
        <taxon>Pseudomonadota</taxon>
        <taxon>Gammaproteobacteria</taxon>
        <taxon>Enterobacterales</taxon>
        <taxon>Budviciaceae</taxon>
        <taxon>Leminorella</taxon>
    </lineage>
</organism>
<protein>
    <recommendedName>
        <fullName evidence="4">Lipoprotein</fullName>
    </recommendedName>
</protein>
<dbReference type="Proteomes" id="UP001058124">
    <property type="component" value="Unassembled WGS sequence"/>
</dbReference>
<comment type="caution">
    <text evidence="2">The sequence shown here is derived from an EMBL/GenBank/DDBJ whole genome shotgun (WGS) entry which is preliminary data.</text>
</comment>
<dbReference type="PROSITE" id="PS51257">
    <property type="entry name" value="PROKAR_LIPOPROTEIN"/>
    <property type="match status" value="1"/>
</dbReference>
<keyword evidence="1" id="KW-0732">Signal</keyword>
<dbReference type="EMBL" id="BRLH01000001">
    <property type="protein sequence ID" value="GKX54610.1"/>
    <property type="molecule type" value="Genomic_DNA"/>
</dbReference>
<proteinExistence type="predicted"/>
<feature type="signal peptide" evidence="1">
    <location>
        <begin position="1"/>
        <end position="19"/>
    </location>
</feature>
<gene>
    <name evidence="2" type="ORF">SOASR030_07220</name>
</gene>
<dbReference type="RefSeq" id="WP_051155539.1">
    <property type="nucleotide sequence ID" value="NZ_BRLH01000001.1"/>
</dbReference>
<dbReference type="AlphaFoldDB" id="A0AAV5MY47"/>
<evidence type="ECO:0000313" key="3">
    <source>
        <dbReference type="Proteomes" id="UP001058124"/>
    </source>
</evidence>
<keyword evidence="3" id="KW-1185">Reference proteome</keyword>
<name>A0AAV5MY47_9GAMM</name>
<sequence>MRKIVTIALLAFVAFGCSAMEIRDRAQRPDSQQQKQQKAERVKIFKGYGLEFRLVSEDEAYINGKRAQIAEREPTATVYTEAQYSVIYYRKGKAALSAFNRFIGYLKQ</sequence>
<evidence type="ECO:0000313" key="2">
    <source>
        <dbReference type="EMBL" id="GKX54610.1"/>
    </source>
</evidence>
<accession>A0AAV5MY47</accession>
<evidence type="ECO:0000256" key="1">
    <source>
        <dbReference type="SAM" id="SignalP"/>
    </source>
</evidence>